<dbReference type="GO" id="GO:0016020">
    <property type="term" value="C:membrane"/>
    <property type="evidence" value="ECO:0007669"/>
    <property type="project" value="UniProtKB-SubCell"/>
</dbReference>
<evidence type="ECO:0000256" key="4">
    <source>
        <dbReference type="ARBA" id="ARBA00022692"/>
    </source>
</evidence>
<evidence type="ECO:0000256" key="5">
    <source>
        <dbReference type="ARBA" id="ARBA00022989"/>
    </source>
</evidence>
<feature type="transmembrane region" description="Helical" evidence="7">
    <location>
        <begin position="306"/>
        <end position="332"/>
    </location>
</feature>
<feature type="transmembrane region" description="Helical" evidence="7">
    <location>
        <begin position="216"/>
        <end position="237"/>
    </location>
</feature>
<dbReference type="InterPro" id="IPR036259">
    <property type="entry name" value="MFS_trans_sf"/>
</dbReference>
<reference evidence="9" key="1">
    <citation type="submission" date="2023-03" db="EMBL/GenBank/DDBJ databases">
        <title>Near-Complete genome sequence of Lipomyces tetrasporous NRRL Y-64009, an oleaginous yeast capable of growing on lignocellulosic hydrolysates.</title>
        <authorList>
            <consortium name="Lawrence Berkeley National Laboratory"/>
            <person name="Jagtap S.S."/>
            <person name="Liu J.-J."/>
            <person name="Walukiewicz H.E."/>
            <person name="Pangilinan J."/>
            <person name="Lipzen A."/>
            <person name="Ahrendt S."/>
            <person name="Koriabine M."/>
            <person name="Cobaugh K."/>
            <person name="Salamov A."/>
            <person name="Yoshinaga Y."/>
            <person name="Ng V."/>
            <person name="Daum C."/>
            <person name="Grigoriev I.V."/>
            <person name="Slininger P.J."/>
            <person name="Dien B.S."/>
            <person name="Jin Y.-S."/>
            <person name="Rao C.V."/>
        </authorList>
    </citation>
    <scope>NUCLEOTIDE SEQUENCE</scope>
    <source>
        <strain evidence="9">NRRL Y-64009</strain>
    </source>
</reference>
<accession>A0AAD7VQI4</accession>
<protein>
    <submittedName>
        <fullName evidence="9">Hexose transporter</fullName>
    </submittedName>
</protein>
<keyword evidence="6 7" id="KW-0472">Membrane</keyword>
<comment type="subcellular location">
    <subcellularLocation>
        <location evidence="1">Membrane</location>
        <topology evidence="1">Multi-pass membrane protein</topology>
    </subcellularLocation>
</comment>
<dbReference type="Gene3D" id="1.20.1250.20">
    <property type="entry name" value="MFS general substrate transporter like domains"/>
    <property type="match status" value="1"/>
</dbReference>
<evidence type="ECO:0000256" key="1">
    <source>
        <dbReference type="ARBA" id="ARBA00004141"/>
    </source>
</evidence>
<feature type="transmembrane region" description="Helical" evidence="7">
    <location>
        <begin position="279"/>
        <end position="300"/>
    </location>
</feature>
<evidence type="ECO:0000256" key="2">
    <source>
        <dbReference type="ARBA" id="ARBA00010992"/>
    </source>
</evidence>
<gene>
    <name evidence="9" type="ORF">POJ06DRAFT_282865</name>
</gene>
<dbReference type="GO" id="GO:0005351">
    <property type="term" value="F:carbohydrate:proton symporter activity"/>
    <property type="evidence" value="ECO:0007669"/>
    <property type="project" value="TreeGrafter"/>
</dbReference>
<keyword evidence="10" id="KW-1185">Reference proteome</keyword>
<feature type="transmembrane region" description="Helical" evidence="7">
    <location>
        <begin position="95"/>
        <end position="115"/>
    </location>
</feature>
<feature type="transmembrane region" description="Helical" evidence="7">
    <location>
        <begin position="127"/>
        <end position="148"/>
    </location>
</feature>
<dbReference type="InterPro" id="IPR005828">
    <property type="entry name" value="MFS_sugar_transport-like"/>
</dbReference>
<dbReference type="InterPro" id="IPR050360">
    <property type="entry name" value="MFS_Sugar_Transporters"/>
</dbReference>
<evidence type="ECO:0000256" key="7">
    <source>
        <dbReference type="SAM" id="Phobius"/>
    </source>
</evidence>
<feature type="domain" description="Major facilitator superfamily (MFS) profile" evidence="8">
    <location>
        <begin position="1"/>
        <end position="402"/>
    </location>
</feature>
<feature type="transmembrane region" description="Helical" evidence="7">
    <location>
        <begin position="380"/>
        <end position="398"/>
    </location>
</feature>
<name>A0AAD7VQI4_9ASCO</name>
<dbReference type="PANTHER" id="PTHR48022:SF15">
    <property type="entry name" value="ALPHA-GLUCOSIDE TRANSPORTER, PUTATIVE (AFU_ORTHOLOGUE AFUA_5G00500)-RELATED"/>
    <property type="match status" value="1"/>
</dbReference>
<evidence type="ECO:0000256" key="3">
    <source>
        <dbReference type="ARBA" id="ARBA00022448"/>
    </source>
</evidence>
<feature type="transmembrane region" description="Helical" evidence="7">
    <location>
        <begin position="249"/>
        <end position="270"/>
    </location>
</feature>
<evidence type="ECO:0000259" key="8">
    <source>
        <dbReference type="PROSITE" id="PS50850"/>
    </source>
</evidence>
<feature type="transmembrane region" description="Helical" evidence="7">
    <location>
        <begin position="63"/>
        <end position="83"/>
    </location>
</feature>
<evidence type="ECO:0000256" key="6">
    <source>
        <dbReference type="ARBA" id="ARBA00023136"/>
    </source>
</evidence>
<dbReference type="RefSeq" id="XP_056041603.1">
    <property type="nucleotide sequence ID" value="XM_056190066.1"/>
</dbReference>
<feature type="transmembrane region" description="Helical" evidence="7">
    <location>
        <begin position="344"/>
        <end position="368"/>
    </location>
</feature>
<dbReference type="InterPro" id="IPR020846">
    <property type="entry name" value="MFS_dom"/>
</dbReference>
<comment type="caution">
    <text evidence="9">The sequence shown here is derived from an EMBL/GenBank/DDBJ whole genome shotgun (WGS) entry which is preliminary data.</text>
</comment>
<dbReference type="Proteomes" id="UP001217417">
    <property type="component" value="Unassembled WGS sequence"/>
</dbReference>
<dbReference type="Pfam" id="PF00083">
    <property type="entry name" value="Sugar_tr"/>
    <property type="match status" value="1"/>
</dbReference>
<dbReference type="PROSITE" id="PS50850">
    <property type="entry name" value="MFS"/>
    <property type="match status" value="1"/>
</dbReference>
<proteinExistence type="inferred from homology"/>
<organism evidence="9 10">
    <name type="scientific">Lipomyces tetrasporus</name>
    <dbReference type="NCBI Taxonomy" id="54092"/>
    <lineage>
        <taxon>Eukaryota</taxon>
        <taxon>Fungi</taxon>
        <taxon>Dikarya</taxon>
        <taxon>Ascomycota</taxon>
        <taxon>Saccharomycotina</taxon>
        <taxon>Lipomycetes</taxon>
        <taxon>Lipomycetales</taxon>
        <taxon>Lipomycetaceae</taxon>
        <taxon>Lipomyces</taxon>
    </lineage>
</organism>
<dbReference type="GeneID" id="80885232"/>
<keyword evidence="4 7" id="KW-0812">Transmembrane</keyword>
<evidence type="ECO:0000313" key="10">
    <source>
        <dbReference type="Proteomes" id="UP001217417"/>
    </source>
</evidence>
<dbReference type="PANTHER" id="PTHR48022">
    <property type="entry name" value="PLASTIDIC GLUCOSE TRANSPORTER 4"/>
    <property type="match status" value="1"/>
</dbReference>
<comment type="similarity">
    <text evidence="2">Belongs to the major facilitator superfamily. Sugar transporter (TC 2.A.1.1) family.</text>
</comment>
<dbReference type="AlphaFoldDB" id="A0AAD7VQI4"/>
<dbReference type="EMBL" id="JARPMG010000009">
    <property type="protein sequence ID" value="KAJ8098153.1"/>
    <property type="molecule type" value="Genomic_DNA"/>
</dbReference>
<keyword evidence="3" id="KW-0813">Transport</keyword>
<dbReference type="SUPFAM" id="SSF103473">
    <property type="entry name" value="MFS general substrate transporter"/>
    <property type="match status" value="1"/>
</dbReference>
<sequence>MNYLSVPELLRNLDEFKRQFGVVQADGTFIVPYGRRPQILVVAITSTVGVLLQQLATEWKLHLAGRAVNGGAIGIMFTISPLWIGETCRPELRGFFLCFFNTSIVLGQFAIVVIANGSSHIDGKWQWWLPVVSMYIFPLLLVALYPWFPESPYWLIRQNRYEQAKKSLRRMYGMGDEQFYDIEMKRWRGQRTTLCGLPLPLAEMECFRRKNLKRTITAIFAASGQQLIGATFVTGYATYFFELINIQNYFLASCILYAVMLLASGAVFILSETLGRRTLIVPSLFVLCLLLLIIGIMGCLPNQVTAGWVIVVLIYIWAIIYQISIGATGFVLASEVATLRLRGVTQALVTVSNAVWGLIMQFTIPYMINTDAGNLGGKTGFIFFGTGTITAVVAYFLFPETKGISFDRLDELYAAGVKPRHFKTLAYATDLNPGIRDCESGDNGATDLKSVHYAMEKGEK</sequence>
<evidence type="ECO:0000313" key="9">
    <source>
        <dbReference type="EMBL" id="KAJ8098153.1"/>
    </source>
</evidence>
<keyword evidence="5 7" id="KW-1133">Transmembrane helix</keyword>